<dbReference type="Gene3D" id="3.30.450.20">
    <property type="entry name" value="PAS domain"/>
    <property type="match status" value="1"/>
</dbReference>
<dbReference type="EMBL" id="CP017448">
    <property type="protein sequence ID" value="AOV15983.1"/>
    <property type="molecule type" value="Genomic_DNA"/>
</dbReference>
<dbReference type="KEGG" id="aaeo:BJI67_01845"/>
<proteinExistence type="predicted"/>
<organism evidence="1 2">
    <name type="scientific">Acidihalobacter aeolianus</name>
    <dbReference type="NCBI Taxonomy" id="2792603"/>
    <lineage>
        <taxon>Bacteria</taxon>
        <taxon>Pseudomonadati</taxon>
        <taxon>Pseudomonadota</taxon>
        <taxon>Gammaproteobacteria</taxon>
        <taxon>Chromatiales</taxon>
        <taxon>Ectothiorhodospiraceae</taxon>
        <taxon>Acidihalobacter</taxon>
    </lineage>
</organism>
<keyword evidence="2" id="KW-1185">Reference proteome</keyword>
<evidence type="ECO:0000313" key="1">
    <source>
        <dbReference type="EMBL" id="AOV15983.1"/>
    </source>
</evidence>
<accession>A0A1D8K4U4</accession>
<name>A0A1D8K4U4_9GAMM</name>
<evidence type="ECO:0008006" key="3">
    <source>
        <dbReference type="Google" id="ProtNLM"/>
    </source>
</evidence>
<evidence type="ECO:0000313" key="2">
    <source>
        <dbReference type="Proteomes" id="UP000095342"/>
    </source>
</evidence>
<dbReference type="Proteomes" id="UP000095342">
    <property type="component" value="Chromosome"/>
</dbReference>
<dbReference type="AlphaFoldDB" id="A0A1D8K4U4"/>
<reference evidence="1 2" key="1">
    <citation type="submission" date="2016-09" db="EMBL/GenBank/DDBJ databases">
        <title>Acidihalobacter prosperus V6 (DSM14174).</title>
        <authorList>
            <person name="Khaleque H.N."/>
            <person name="Ramsay J.P."/>
            <person name="Murphy R.J.T."/>
            <person name="Kaksonen A.H."/>
            <person name="Boxall N.J."/>
            <person name="Watkin E.L.J."/>
        </authorList>
    </citation>
    <scope>NUCLEOTIDE SEQUENCE [LARGE SCALE GENOMIC DNA]</scope>
    <source>
        <strain evidence="1 2">V6</strain>
    </source>
</reference>
<sequence length="287" mass="31459">MMLSIVRILTEDAFLKLYVTFPVERTSSNTLLLSQELADRAEYTGPWDGLEVFDRQGDKLLSAGQVQQGGGNVLDTLYASAFRRALGGETFGGLLRRRTKNGEPILVFAAPIRAEQEKKPSPSGMEVEDPVTGVIVALYHWPAIAGMLKHGFRTGDIYLFDRAGDVLASYAPNMGQQPHTHTDEHAAIQRRLASSGEIEVVHLVHHDDRAMLATHVIQSPAVYPSLGWGVAIEQPEDVIFAPARRLAGWRKIAAARRFPPGRRGYRTDSAARRMGARSGLSADACMA</sequence>
<protein>
    <recommendedName>
        <fullName evidence="3">Cache domain-containing protein</fullName>
    </recommendedName>
</protein>
<gene>
    <name evidence="1" type="ORF">BJI67_01845</name>
</gene>